<evidence type="ECO:0000256" key="2">
    <source>
        <dbReference type="ARBA" id="ARBA00022737"/>
    </source>
</evidence>
<organism evidence="8 9">
    <name type="scientific">Exophiala viscosa</name>
    <dbReference type="NCBI Taxonomy" id="2486360"/>
    <lineage>
        <taxon>Eukaryota</taxon>
        <taxon>Fungi</taxon>
        <taxon>Dikarya</taxon>
        <taxon>Ascomycota</taxon>
        <taxon>Pezizomycotina</taxon>
        <taxon>Eurotiomycetes</taxon>
        <taxon>Chaetothyriomycetidae</taxon>
        <taxon>Chaetothyriales</taxon>
        <taxon>Herpotrichiellaceae</taxon>
        <taxon>Exophiala</taxon>
    </lineage>
</organism>
<dbReference type="PROSITE" id="PS51294">
    <property type="entry name" value="HTH_MYB"/>
    <property type="match status" value="2"/>
</dbReference>
<dbReference type="EMBL" id="MU404350">
    <property type="protein sequence ID" value="KAI1618457.1"/>
    <property type="molecule type" value="Genomic_DNA"/>
</dbReference>
<dbReference type="GO" id="GO:1902584">
    <property type="term" value="P:positive regulation of response to water deprivation"/>
    <property type="evidence" value="ECO:0007669"/>
    <property type="project" value="UniProtKB-ARBA"/>
</dbReference>
<evidence type="ECO:0000313" key="9">
    <source>
        <dbReference type="Proteomes" id="UP001203852"/>
    </source>
</evidence>
<comment type="caution">
    <text evidence="8">The sequence shown here is derived from an EMBL/GenBank/DDBJ whole genome shotgun (WGS) entry which is preliminary data.</text>
</comment>
<dbReference type="Pfam" id="PF00249">
    <property type="entry name" value="Myb_DNA-binding"/>
    <property type="match status" value="2"/>
</dbReference>
<feature type="domain" description="HTH myb-type" evidence="7">
    <location>
        <begin position="1"/>
        <end position="57"/>
    </location>
</feature>
<dbReference type="GO" id="GO:0000978">
    <property type="term" value="F:RNA polymerase II cis-regulatory region sequence-specific DNA binding"/>
    <property type="evidence" value="ECO:0007669"/>
    <property type="project" value="TreeGrafter"/>
</dbReference>
<evidence type="ECO:0000256" key="1">
    <source>
        <dbReference type="ARBA" id="ARBA00004123"/>
    </source>
</evidence>
<evidence type="ECO:0000259" key="6">
    <source>
        <dbReference type="PROSITE" id="PS50090"/>
    </source>
</evidence>
<dbReference type="FunFam" id="1.10.10.60:FF:000355">
    <property type="entry name" value="Transcription factor MYB124"/>
    <property type="match status" value="1"/>
</dbReference>
<dbReference type="PANTHER" id="PTHR45614">
    <property type="entry name" value="MYB PROTEIN-RELATED"/>
    <property type="match status" value="1"/>
</dbReference>
<evidence type="ECO:0000256" key="3">
    <source>
        <dbReference type="ARBA" id="ARBA00023125"/>
    </source>
</evidence>
<dbReference type="SUPFAM" id="SSF46689">
    <property type="entry name" value="Homeodomain-like"/>
    <property type="match status" value="1"/>
</dbReference>
<keyword evidence="9" id="KW-1185">Reference proteome</keyword>
<feature type="compositionally biased region" description="Polar residues" evidence="5">
    <location>
        <begin position="275"/>
        <end position="300"/>
    </location>
</feature>
<feature type="compositionally biased region" description="Pro residues" evidence="5">
    <location>
        <begin position="301"/>
        <end position="312"/>
    </location>
</feature>
<dbReference type="GO" id="GO:0000981">
    <property type="term" value="F:DNA-binding transcription factor activity, RNA polymerase II-specific"/>
    <property type="evidence" value="ECO:0007669"/>
    <property type="project" value="TreeGrafter"/>
</dbReference>
<reference evidence="8" key="1">
    <citation type="journal article" date="2022" name="bioRxiv">
        <title>Deciphering the potential niche of two novel black yeast fungi from a biological soil crust based on their genomes, phenotypes, and melanin regulation.</title>
        <authorList>
            <consortium name="DOE Joint Genome Institute"/>
            <person name="Carr E.C."/>
            <person name="Barton Q."/>
            <person name="Grambo S."/>
            <person name="Sullivan M."/>
            <person name="Renfro C.M."/>
            <person name="Kuo A."/>
            <person name="Pangilinan J."/>
            <person name="Lipzen A."/>
            <person name="Keymanesh K."/>
            <person name="Savage E."/>
            <person name="Barry K."/>
            <person name="Grigoriev I.V."/>
            <person name="Riekhof W.R."/>
            <person name="Harris S.S."/>
        </authorList>
    </citation>
    <scope>NUCLEOTIDE SEQUENCE</scope>
    <source>
        <strain evidence="8">JF 03-4F</strain>
    </source>
</reference>
<dbReference type="InterPro" id="IPR017930">
    <property type="entry name" value="Myb_dom"/>
</dbReference>
<dbReference type="PROSITE" id="PS50090">
    <property type="entry name" value="MYB_LIKE"/>
    <property type="match status" value="2"/>
</dbReference>
<protein>
    <submittedName>
        <fullName evidence="8">Myb-like DNA-binding protein FlbD</fullName>
    </submittedName>
</protein>
<dbReference type="CDD" id="cd00167">
    <property type="entry name" value="SANT"/>
    <property type="match status" value="2"/>
</dbReference>
<dbReference type="Gene3D" id="1.10.10.60">
    <property type="entry name" value="Homeodomain-like"/>
    <property type="match status" value="2"/>
</dbReference>
<dbReference type="GO" id="GO:0005634">
    <property type="term" value="C:nucleus"/>
    <property type="evidence" value="ECO:0007669"/>
    <property type="project" value="UniProtKB-SubCell"/>
</dbReference>
<dbReference type="GO" id="GO:0033993">
    <property type="term" value="P:response to lipid"/>
    <property type="evidence" value="ECO:0007669"/>
    <property type="project" value="UniProtKB-ARBA"/>
</dbReference>
<dbReference type="InterPro" id="IPR050560">
    <property type="entry name" value="MYB_TF"/>
</dbReference>
<dbReference type="GO" id="GO:2000037">
    <property type="term" value="P:regulation of stomatal complex patterning"/>
    <property type="evidence" value="ECO:0007669"/>
    <property type="project" value="UniProtKB-ARBA"/>
</dbReference>
<dbReference type="InterPro" id="IPR001005">
    <property type="entry name" value="SANT/Myb"/>
</dbReference>
<feature type="domain" description="HTH myb-type" evidence="7">
    <location>
        <begin position="58"/>
        <end position="108"/>
    </location>
</feature>
<dbReference type="Proteomes" id="UP001203852">
    <property type="component" value="Unassembled WGS sequence"/>
</dbReference>
<comment type="subcellular location">
    <subcellularLocation>
        <location evidence="1">Nucleus</location>
    </subcellularLocation>
</comment>
<dbReference type="GO" id="GO:0050891">
    <property type="term" value="P:multicellular organismal-level water homeostasis"/>
    <property type="evidence" value="ECO:0007669"/>
    <property type="project" value="UniProtKB-ARBA"/>
</dbReference>
<accession>A0AAN6IHN7</accession>
<feature type="domain" description="Myb-like" evidence="6">
    <location>
        <begin position="2"/>
        <end position="53"/>
    </location>
</feature>
<dbReference type="AlphaFoldDB" id="A0AAN6IHN7"/>
<dbReference type="GO" id="GO:1902806">
    <property type="term" value="P:regulation of cell cycle G1/S phase transition"/>
    <property type="evidence" value="ECO:0007669"/>
    <property type="project" value="UniProtKB-ARBA"/>
</dbReference>
<feature type="domain" description="Myb-like" evidence="6">
    <location>
        <begin position="54"/>
        <end position="104"/>
    </location>
</feature>
<keyword evidence="2" id="KW-0677">Repeat</keyword>
<keyword evidence="4" id="KW-0539">Nucleus</keyword>
<gene>
    <name evidence="8" type="ORF">EDD36DRAFT_32151</name>
</gene>
<evidence type="ECO:0000256" key="5">
    <source>
        <dbReference type="SAM" id="MobiDB-lite"/>
    </source>
</evidence>
<sequence length="413" mass="45493">MSRSSRRGPWLPEEDNALLHLVVTQGAKDWVRVSQHMQHRSAKQCRERYHQNLKPSLNHEPITAQEGELIEQLVQDMGKRWAEIARRLGNRSDNAVKNWWNGSMNRRKRTTVNSGSGTKLVGYRTQPIPASAPPRSHHPREPYVAPRDSYGAPYALPQPYGLPAAEPSISGSKDTDHPAQRLNHRPHFYTDPSQSREPSHFQPPAYSPYLQPPNDAYATRPPPVGASPGGGGRPLTLPRLHSWSITPTSDRPEWQLPPLTHTEAPLPSPAGTEASHVSSHTQAPSLVSDNQSNCSISPKTLPSPRPGLPAPRSPTMQIWPETYRPESSGMESTLRLGSAERREDAVEPQLAFAKSAFTALNGTNRPTLPRPQSYGQSAATSPKPGDIKSATQRPPPKSPSEKDTRMNLSSLIG</sequence>
<dbReference type="GO" id="GO:0000278">
    <property type="term" value="P:mitotic cell cycle"/>
    <property type="evidence" value="ECO:0007669"/>
    <property type="project" value="TreeGrafter"/>
</dbReference>
<dbReference type="GO" id="GO:0045944">
    <property type="term" value="P:positive regulation of transcription by RNA polymerase II"/>
    <property type="evidence" value="ECO:0007669"/>
    <property type="project" value="TreeGrafter"/>
</dbReference>
<dbReference type="PANTHER" id="PTHR45614:SF25">
    <property type="entry name" value="MYB PROTEIN"/>
    <property type="match status" value="1"/>
</dbReference>
<dbReference type="GO" id="GO:0032875">
    <property type="term" value="P:regulation of DNA endoreduplication"/>
    <property type="evidence" value="ECO:0007669"/>
    <property type="project" value="UniProtKB-ARBA"/>
</dbReference>
<dbReference type="SMART" id="SM00717">
    <property type="entry name" value="SANT"/>
    <property type="match status" value="2"/>
</dbReference>
<feature type="region of interest" description="Disordered" evidence="5">
    <location>
        <begin position="106"/>
        <end position="413"/>
    </location>
</feature>
<dbReference type="InterPro" id="IPR009057">
    <property type="entry name" value="Homeodomain-like_sf"/>
</dbReference>
<evidence type="ECO:0000313" key="8">
    <source>
        <dbReference type="EMBL" id="KAI1618457.1"/>
    </source>
</evidence>
<dbReference type="GO" id="GO:1901002">
    <property type="term" value="P:positive regulation of response to salt stress"/>
    <property type="evidence" value="ECO:0007669"/>
    <property type="project" value="UniProtKB-ARBA"/>
</dbReference>
<proteinExistence type="predicted"/>
<evidence type="ECO:0000256" key="4">
    <source>
        <dbReference type="ARBA" id="ARBA00023242"/>
    </source>
</evidence>
<evidence type="ECO:0000259" key="7">
    <source>
        <dbReference type="PROSITE" id="PS51294"/>
    </source>
</evidence>
<name>A0AAN6IHN7_9EURO</name>
<keyword evidence="3 8" id="KW-0238">DNA-binding</keyword>